<feature type="transmembrane region" description="Helical" evidence="4">
    <location>
        <begin position="280"/>
        <end position="299"/>
    </location>
</feature>
<dbReference type="InterPro" id="IPR036259">
    <property type="entry name" value="MFS_trans_sf"/>
</dbReference>
<dbReference type="AlphaFoldDB" id="A0A1H8UAM5"/>
<feature type="transmembrane region" description="Helical" evidence="4">
    <location>
        <begin position="305"/>
        <end position="324"/>
    </location>
</feature>
<evidence type="ECO:0000256" key="1">
    <source>
        <dbReference type="ARBA" id="ARBA00022692"/>
    </source>
</evidence>
<accession>A0A1H8UAM5</accession>
<evidence type="ECO:0000313" key="7">
    <source>
        <dbReference type="Proteomes" id="UP000199657"/>
    </source>
</evidence>
<feature type="transmembrane region" description="Helical" evidence="4">
    <location>
        <begin position="109"/>
        <end position="128"/>
    </location>
</feature>
<dbReference type="PANTHER" id="PTHR23537:SF1">
    <property type="entry name" value="SUGAR TRANSPORTER"/>
    <property type="match status" value="1"/>
</dbReference>
<feature type="transmembrane region" description="Helical" evidence="4">
    <location>
        <begin position="79"/>
        <end position="103"/>
    </location>
</feature>
<dbReference type="PROSITE" id="PS50850">
    <property type="entry name" value="MFS"/>
    <property type="match status" value="1"/>
</dbReference>
<dbReference type="InterPro" id="IPR011701">
    <property type="entry name" value="MFS"/>
</dbReference>
<keyword evidence="1 4" id="KW-0812">Transmembrane</keyword>
<dbReference type="Gene3D" id="1.20.1250.20">
    <property type="entry name" value="MFS general substrate transporter like domains"/>
    <property type="match status" value="2"/>
</dbReference>
<dbReference type="InterPro" id="IPR010645">
    <property type="entry name" value="MFS_4"/>
</dbReference>
<name>A0A1H8UAM5_9GAMM</name>
<keyword evidence="3 4" id="KW-0472">Membrane</keyword>
<keyword evidence="2 4" id="KW-1133">Transmembrane helix</keyword>
<organism evidence="6 7">
    <name type="scientific">Aquisalimonas asiatica</name>
    <dbReference type="NCBI Taxonomy" id="406100"/>
    <lineage>
        <taxon>Bacteria</taxon>
        <taxon>Pseudomonadati</taxon>
        <taxon>Pseudomonadota</taxon>
        <taxon>Gammaproteobacteria</taxon>
        <taxon>Chromatiales</taxon>
        <taxon>Ectothiorhodospiraceae</taxon>
        <taxon>Aquisalimonas</taxon>
    </lineage>
</organism>
<evidence type="ECO:0000256" key="4">
    <source>
        <dbReference type="SAM" id="Phobius"/>
    </source>
</evidence>
<dbReference type="EMBL" id="FOEG01000006">
    <property type="protein sequence ID" value="SEO99894.1"/>
    <property type="molecule type" value="Genomic_DNA"/>
</dbReference>
<feature type="transmembrane region" description="Helical" evidence="4">
    <location>
        <begin position="9"/>
        <end position="31"/>
    </location>
</feature>
<evidence type="ECO:0000313" key="6">
    <source>
        <dbReference type="EMBL" id="SEO99894.1"/>
    </source>
</evidence>
<feature type="transmembrane region" description="Helical" evidence="4">
    <location>
        <begin position="336"/>
        <end position="363"/>
    </location>
</feature>
<dbReference type="GO" id="GO:0005886">
    <property type="term" value="C:plasma membrane"/>
    <property type="evidence" value="ECO:0007669"/>
    <property type="project" value="TreeGrafter"/>
</dbReference>
<dbReference type="PANTHER" id="PTHR23537">
    <property type="match status" value="1"/>
</dbReference>
<feature type="transmembrane region" description="Helical" evidence="4">
    <location>
        <begin position="255"/>
        <end position="273"/>
    </location>
</feature>
<dbReference type="SUPFAM" id="SSF103473">
    <property type="entry name" value="MFS general substrate transporter"/>
    <property type="match status" value="1"/>
</dbReference>
<feature type="domain" description="Major facilitator superfamily (MFS) profile" evidence="5">
    <location>
        <begin position="13"/>
        <end position="395"/>
    </location>
</feature>
<keyword evidence="7" id="KW-1185">Reference proteome</keyword>
<evidence type="ECO:0000259" key="5">
    <source>
        <dbReference type="PROSITE" id="PS50850"/>
    </source>
</evidence>
<evidence type="ECO:0000256" key="2">
    <source>
        <dbReference type="ARBA" id="ARBA00022989"/>
    </source>
</evidence>
<feature type="transmembrane region" description="Helical" evidence="4">
    <location>
        <begin position="51"/>
        <end position="72"/>
    </location>
</feature>
<reference evidence="6 7" key="1">
    <citation type="submission" date="2016-10" db="EMBL/GenBank/DDBJ databases">
        <authorList>
            <person name="de Groot N.N."/>
        </authorList>
    </citation>
    <scope>NUCLEOTIDE SEQUENCE [LARGE SCALE GENOMIC DNA]</scope>
    <source>
        <strain evidence="6 7">CGMCC 1.6291</strain>
    </source>
</reference>
<proteinExistence type="predicted"/>
<dbReference type="Proteomes" id="UP000199657">
    <property type="component" value="Unassembled WGS sequence"/>
</dbReference>
<feature type="transmembrane region" description="Helical" evidence="4">
    <location>
        <begin position="169"/>
        <end position="189"/>
    </location>
</feature>
<dbReference type="STRING" id="406100.SAMN04488052_10620"/>
<dbReference type="GO" id="GO:0022857">
    <property type="term" value="F:transmembrane transporter activity"/>
    <property type="evidence" value="ECO:0007669"/>
    <property type="project" value="InterPro"/>
</dbReference>
<gene>
    <name evidence="6" type="ORF">SAMN04488052_10620</name>
</gene>
<sequence>MDTNARPNAVLTVLCGAFTGLVVIVFARLAFGVLLPPMRADLGLTYQQAGTLGTITALGYLLFVLAGGAAAARWGPRRAVVFGLITVGIGFAGLSVATAYPALLALKALLGFGTAFSFAPMVSLLAAWYPEKRGFVIGCMSAGIGVGTLLIGFMVQWLQTLFGDAAWRVSWGLFAAAAAAVAALVIVVVRDPPSTRVAAGERPPSAEKWLIYRHPRMLIVGSVYGLIGLTYIVQAVFMVSFVVESGHPERTAGQLLAMMGLLSVASGPAWGTLSDRWGRGNALLTAMLLVTVATMLPLIDQSLPMFFAHYLIMGCAVNGTFALIQASSTDQVAPRYIPIAFSFATLVFAAGQFVGPAIAGWLIETTGDFRSAFLFTTAGLILGCILTAWIRRFPRELAVGDPPEPTASTARDG</sequence>
<feature type="transmembrane region" description="Helical" evidence="4">
    <location>
        <begin position="369"/>
        <end position="390"/>
    </location>
</feature>
<evidence type="ECO:0000256" key="3">
    <source>
        <dbReference type="ARBA" id="ARBA00023136"/>
    </source>
</evidence>
<feature type="transmembrane region" description="Helical" evidence="4">
    <location>
        <begin position="218"/>
        <end position="243"/>
    </location>
</feature>
<dbReference type="RefSeq" id="WP_171909925.1">
    <property type="nucleotide sequence ID" value="NZ_FOEG01000006.1"/>
</dbReference>
<feature type="transmembrane region" description="Helical" evidence="4">
    <location>
        <begin position="135"/>
        <end position="157"/>
    </location>
</feature>
<dbReference type="Pfam" id="PF07690">
    <property type="entry name" value="MFS_1"/>
    <property type="match status" value="1"/>
</dbReference>
<protein>
    <submittedName>
        <fullName evidence="6">Nitrate/nitrite transporter NarK</fullName>
    </submittedName>
</protein>
<dbReference type="InterPro" id="IPR020846">
    <property type="entry name" value="MFS_dom"/>
</dbReference>